<dbReference type="PANTHER" id="PTHR43555:SF1">
    <property type="entry name" value="PHOSPHORIBOSYLFORMYLGLYCINAMIDINE SYNTHASE SUBUNIT PURL"/>
    <property type="match status" value="1"/>
</dbReference>
<sequence length="735" mass="78091">MAVTKEILDEIALSQAEYDLIIERLDREPNPVELGMFGALWSEHCGYKHSRPLLRLFSQKSTRVLSQTGAENAGAVDIGDGLAVVFKVESHNHPSAVEPLQGAATGVGGIVRDILAMGARPIALLNSLRFGPLDDPQNGHLFHGVVEGISWYGNCIGVPDVAGEICFDESYSQNPLVNAMCVGLVHTDKIATSAASEVGNVILLVGAGTGRDGIHGASGLASRTFEEKLELRPTVQVGNPFLEKVLIEACLEALDTGLVNAIQDLGAAGLTSAAIESAASGGRGIRLDIAEVHQREEGMSAYEVMLSESQERMLLVVAPRDVPAIKSVMDKWDVTCREIGNIIAEQTAQVAVGPELVVDLPIGQLSAAPQYRLEGKPSDADIQRRKLDLDSVSLPQDGPEGTLLRLLAAPNIANKKGVYRQYDHQVQTNTVVGPGSDAAVLRVKGTNKAIAVTIDGNGRLCQLDPYQGGQIVVAEVCRNLSCSGALPLAVTDCLNFGSPERPDVYHQLEQCIQGIAEACRVLEVPVVSGNVSLYNESRGQAIFPTPVVGGLGLLEDSSKATRSAFAAEGLVVGLLGAGTSEVESHDLAGSEYLQWVHGRVEGSPRIDIDLEKRVHQVCRSAIEQGLLASAHDCSEGGLAVALAECSIQGDVGFVGDFSIADRWDVILFGEQQSRIIVSLPKEHWDALSRLASGFAVPIVRLGYTGGDRFQLNDQMDLPVSQIADVWNNGLEAASG</sequence>
<dbReference type="InterPro" id="IPR010918">
    <property type="entry name" value="PurM-like_C_dom"/>
</dbReference>
<keyword evidence="1" id="KW-0963">Cytoplasm</keyword>
<dbReference type="FunFam" id="3.30.1330.10:FF:000004">
    <property type="entry name" value="Phosphoribosylformylglycinamidine synthase subunit PurL"/>
    <property type="match status" value="1"/>
</dbReference>
<feature type="domain" description="PurM-like C-terminal" evidence="9">
    <location>
        <begin position="197"/>
        <end position="350"/>
    </location>
</feature>
<evidence type="ECO:0000259" key="10">
    <source>
        <dbReference type="Pfam" id="PF18072"/>
    </source>
</evidence>
<evidence type="ECO:0000313" key="11">
    <source>
        <dbReference type="EMBL" id="SUZ68997.1"/>
    </source>
</evidence>
<dbReference type="GO" id="GO:0006189">
    <property type="term" value="P:'de novo' IMP biosynthetic process"/>
    <property type="evidence" value="ECO:0007669"/>
    <property type="project" value="InterPro"/>
</dbReference>
<feature type="domain" description="PurM-like N-terminal" evidence="8">
    <location>
        <begin position="435"/>
        <end position="553"/>
    </location>
</feature>
<gene>
    <name evidence="11" type="ORF">METZ01_LOCUS21851</name>
</gene>
<dbReference type="PIRSF" id="PIRSF001587">
    <property type="entry name" value="FGAM_synthase_II"/>
    <property type="match status" value="1"/>
</dbReference>
<dbReference type="Pfam" id="PF18072">
    <property type="entry name" value="FGAR-AT_linker"/>
    <property type="match status" value="1"/>
</dbReference>
<protein>
    <recommendedName>
        <fullName evidence="12">PurM-like N-terminal domain-containing protein</fullName>
    </recommendedName>
</protein>
<evidence type="ECO:0000256" key="7">
    <source>
        <dbReference type="ARBA" id="ARBA00022842"/>
    </source>
</evidence>
<dbReference type="NCBIfam" id="NF002290">
    <property type="entry name" value="PRK01213.1"/>
    <property type="match status" value="1"/>
</dbReference>
<dbReference type="AlphaFoldDB" id="A0A381PSE0"/>
<feature type="domain" description="Phosphoribosylformylglycinamidine synthase linker" evidence="10">
    <location>
        <begin position="10"/>
        <end position="48"/>
    </location>
</feature>
<name>A0A381PSE0_9ZZZZ</name>
<dbReference type="InterPro" id="IPR036921">
    <property type="entry name" value="PurM-like_N_sf"/>
</dbReference>
<dbReference type="PANTHER" id="PTHR43555">
    <property type="entry name" value="PHOSPHORIBOSYLFORMYLGLYCINAMIDINE SYNTHASE SUBUNIT PURL"/>
    <property type="match status" value="1"/>
</dbReference>
<dbReference type="InterPro" id="IPR041609">
    <property type="entry name" value="PurL_linker"/>
</dbReference>
<dbReference type="SUPFAM" id="SSF55326">
    <property type="entry name" value="PurM N-terminal domain-like"/>
    <property type="match status" value="2"/>
</dbReference>
<evidence type="ECO:0000259" key="8">
    <source>
        <dbReference type="Pfam" id="PF00586"/>
    </source>
</evidence>
<keyword evidence="6" id="KW-0067">ATP-binding</keyword>
<dbReference type="InterPro" id="IPR010074">
    <property type="entry name" value="PRibForGlyAmidine_synth_PurL"/>
</dbReference>
<evidence type="ECO:0000256" key="2">
    <source>
        <dbReference type="ARBA" id="ARBA00022598"/>
    </source>
</evidence>
<evidence type="ECO:0000256" key="1">
    <source>
        <dbReference type="ARBA" id="ARBA00022490"/>
    </source>
</evidence>
<proteinExistence type="inferred from homology"/>
<feature type="domain" description="PurM-like C-terminal" evidence="9">
    <location>
        <begin position="581"/>
        <end position="707"/>
    </location>
</feature>
<evidence type="ECO:0008006" key="12">
    <source>
        <dbReference type="Google" id="ProtNLM"/>
    </source>
</evidence>
<dbReference type="SUPFAM" id="SSF56042">
    <property type="entry name" value="PurM C-terminal domain-like"/>
    <property type="match status" value="2"/>
</dbReference>
<dbReference type="NCBIfam" id="TIGR01736">
    <property type="entry name" value="FGAM_synth_II"/>
    <property type="match status" value="1"/>
</dbReference>
<dbReference type="HAMAP" id="MF_00420">
    <property type="entry name" value="PurL_2"/>
    <property type="match status" value="1"/>
</dbReference>
<dbReference type="Pfam" id="PF00586">
    <property type="entry name" value="AIRS"/>
    <property type="match status" value="2"/>
</dbReference>
<dbReference type="GO" id="GO:0004642">
    <property type="term" value="F:phosphoribosylformylglycinamidine synthase activity"/>
    <property type="evidence" value="ECO:0007669"/>
    <property type="project" value="InterPro"/>
</dbReference>
<keyword evidence="3" id="KW-0479">Metal-binding</keyword>
<keyword evidence="4" id="KW-0547">Nucleotide-binding</keyword>
<dbReference type="GO" id="GO:0046872">
    <property type="term" value="F:metal ion binding"/>
    <property type="evidence" value="ECO:0007669"/>
    <property type="project" value="UniProtKB-KW"/>
</dbReference>
<evidence type="ECO:0000259" key="9">
    <source>
        <dbReference type="Pfam" id="PF02769"/>
    </source>
</evidence>
<dbReference type="GO" id="GO:0005524">
    <property type="term" value="F:ATP binding"/>
    <property type="evidence" value="ECO:0007669"/>
    <property type="project" value="UniProtKB-KW"/>
</dbReference>
<keyword evidence="7" id="KW-0460">Magnesium</keyword>
<dbReference type="Pfam" id="PF02769">
    <property type="entry name" value="AIRS_C"/>
    <property type="match status" value="2"/>
</dbReference>
<dbReference type="Gene3D" id="3.90.650.10">
    <property type="entry name" value="PurM-like C-terminal domain"/>
    <property type="match status" value="2"/>
</dbReference>
<dbReference type="CDD" id="cd02203">
    <property type="entry name" value="PurL_repeat1"/>
    <property type="match status" value="1"/>
</dbReference>
<feature type="domain" description="PurM-like N-terminal" evidence="8">
    <location>
        <begin position="71"/>
        <end position="185"/>
    </location>
</feature>
<evidence type="ECO:0000256" key="6">
    <source>
        <dbReference type="ARBA" id="ARBA00022840"/>
    </source>
</evidence>
<evidence type="ECO:0000256" key="3">
    <source>
        <dbReference type="ARBA" id="ARBA00022723"/>
    </source>
</evidence>
<dbReference type="Gene3D" id="3.30.1330.10">
    <property type="entry name" value="PurM-like, N-terminal domain"/>
    <property type="match status" value="2"/>
</dbReference>
<organism evidence="11">
    <name type="scientific">marine metagenome</name>
    <dbReference type="NCBI Taxonomy" id="408172"/>
    <lineage>
        <taxon>unclassified sequences</taxon>
        <taxon>metagenomes</taxon>
        <taxon>ecological metagenomes</taxon>
    </lineage>
</organism>
<evidence type="ECO:0000256" key="4">
    <source>
        <dbReference type="ARBA" id="ARBA00022741"/>
    </source>
</evidence>
<keyword evidence="2" id="KW-0436">Ligase</keyword>
<dbReference type="InterPro" id="IPR016188">
    <property type="entry name" value="PurM-like_N"/>
</dbReference>
<evidence type="ECO:0000256" key="5">
    <source>
        <dbReference type="ARBA" id="ARBA00022755"/>
    </source>
</evidence>
<accession>A0A381PSE0</accession>
<reference evidence="11" key="1">
    <citation type="submission" date="2018-05" db="EMBL/GenBank/DDBJ databases">
        <authorList>
            <person name="Lanie J.A."/>
            <person name="Ng W.-L."/>
            <person name="Kazmierczak K.M."/>
            <person name="Andrzejewski T.M."/>
            <person name="Davidsen T.M."/>
            <person name="Wayne K.J."/>
            <person name="Tettelin H."/>
            <person name="Glass J.I."/>
            <person name="Rusch D."/>
            <person name="Podicherti R."/>
            <person name="Tsui H.-C.T."/>
            <person name="Winkler M.E."/>
        </authorList>
    </citation>
    <scope>NUCLEOTIDE SEQUENCE</scope>
</reference>
<keyword evidence="5" id="KW-0658">Purine biosynthesis</keyword>
<dbReference type="CDD" id="cd02204">
    <property type="entry name" value="PurL_repeat2"/>
    <property type="match status" value="1"/>
</dbReference>
<dbReference type="EMBL" id="UINC01001050">
    <property type="protein sequence ID" value="SUZ68997.1"/>
    <property type="molecule type" value="Genomic_DNA"/>
</dbReference>
<dbReference type="InterPro" id="IPR036676">
    <property type="entry name" value="PurM-like_C_sf"/>
</dbReference>